<keyword evidence="2" id="KW-0560">Oxidoreductase</keyword>
<dbReference type="Pfam" id="PF08031">
    <property type="entry name" value="BBE"/>
    <property type="match status" value="1"/>
</dbReference>
<dbReference type="Proteomes" id="UP000756921">
    <property type="component" value="Unassembled WGS sequence"/>
</dbReference>
<keyword evidence="3" id="KW-0732">Signal</keyword>
<dbReference type="AlphaFoldDB" id="A0A9P6KNU7"/>
<organism evidence="5 6">
    <name type="scientific">Paraphaeosphaeria minitans</name>
    <dbReference type="NCBI Taxonomy" id="565426"/>
    <lineage>
        <taxon>Eukaryota</taxon>
        <taxon>Fungi</taxon>
        <taxon>Dikarya</taxon>
        <taxon>Ascomycota</taxon>
        <taxon>Pezizomycotina</taxon>
        <taxon>Dothideomycetes</taxon>
        <taxon>Pleosporomycetidae</taxon>
        <taxon>Pleosporales</taxon>
        <taxon>Massarineae</taxon>
        <taxon>Didymosphaeriaceae</taxon>
        <taxon>Paraphaeosphaeria</taxon>
    </lineage>
</organism>
<feature type="chain" id="PRO_5040369164" evidence="3">
    <location>
        <begin position="16"/>
        <end position="570"/>
    </location>
</feature>
<evidence type="ECO:0000256" key="3">
    <source>
        <dbReference type="SAM" id="SignalP"/>
    </source>
</evidence>
<proteinExistence type="inferred from homology"/>
<evidence type="ECO:0000259" key="4">
    <source>
        <dbReference type="PROSITE" id="PS51387"/>
    </source>
</evidence>
<dbReference type="EMBL" id="WJXW01000009">
    <property type="protein sequence ID" value="KAF9732924.1"/>
    <property type="molecule type" value="Genomic_DNA"/>
</dbReference>
<comment type="caution">
    <text evidence="5">The sequence shown here is derived from an EMBL/GenBank/DDBJ whole genome shotgun (WGS) entry which is preliminary data.</text>
</comment>
<reference evidence="5" key="1">
    <citation type="journal article" date="2020" name="Mol. Plant Microbe Interact.">
        <title>Genome Sequence of the Biocontrol Agent Coniothyrium minitans strain Conio (IMI 134523).</title>
        <authorList>
            <person name="Patel D."/>
            <person name="Shittu T.A."/>
            <person name="Baroncelli R."/>
            <person name="Muthumeenakshi S."/>
            <person name="Osborne T.H."/>
            <person name="Janganan T.K."/>
            <person name="Sreenivasaprasad S."/>
        </authorList>
    </citation>
    <scope>NUCLEOTIDE SEQUENCE</scope>
    <source>
        <strain evidence="5">Conio</strain>
    </source>
</reference>
<dbReference type="InterPro" id="IPR016166">
    <property type="entry name" value="FAD-bd_PCMH"/>
</dbReference>
<dbReference type="InterPro" id="IPR050432">
    <property type="entry name" value="FAD-linked_Oxidoreductases_BP"/>
</dbReference>
<dbReference type="InterPro" id="IPR012951">
    <property type="entry name" value="BBE"/>
</dbReference>
<evidence type="ECO:0000313" key="6">
    <source>
        <dbReference type="Proteomes" id="UP000756921"/>
    </source>
</evidence>
<accession>A0A9P6KNU7</accession>
<feature type="domain" description="FAD-binding PCMH-type" evidence="4">
    <location>
        <begin position="117"/>
        <end position="296"/>
    </location>
</feature>
<dbReference type="PANTHER" id="PTHR13878">
    <property type="entry name" value="GULONOLACTONE OXIDASE"/>
    <property type="match status" value="1"/>
</dbReference>
<dbReference type="Gene3D" id="3.30.465.10">
    <property type="match status" value="2"/>
</dbReference>
<evidence type="ECO:0000256" key="2">
    <source>
        <dbReference type="ARBA" id="ARBA00023002"/>
    </source>
</evidence>
<dbReference type="SUPFAM" id="SSF56176">
    <property type="entry name" value="FAD-binding/transporter-associated domain-like"/>
    <property type="match status" value="1"/>
</dbReference>
<dbReference type="GO" id="GO:0016491">
    <property type="term" value="F:oxidoreductase activity"/>
    <property type="evidence" value="ECO:0007669"/>
    <property type="project" value="UniProtKB-KW"/>
</dbReference>
<protein>
    <submittedName>
        <fullName evidence="5">FAD binding domain-containing protein</fullName>
    </submittedName>
</protein>
<sequence>MELLTFFLFATQAYAGLLPGSPGPRASATCRCFPGDSCWPATSAWASLNSTVGGRLIATVPIGSPCHDPNYNAADCAALQSAWQLPQTHLASSSSVMQAIFANQSCDPFTAQTTKCLLGNYARYTVNATSSADVVAAINFARAKNIRFVVRNTGHDYKGASTGAGSLSVWTQHLKTAQFLDWSDSSYNGKAFKMGAGIIGYEAVTLASAKGLVVLSGTCPTVGAAGGYLQGGGHSALSTNFGLAADQVLEWEVATAAGKIVKASRTNNSDLYWALSGGGGGTYAVVLSATVRAYTDAKVGGAQLQMAAAYTTPDKFYQAIAKFHAMVPNITDSGTSIAFIFNSQVFQITPITAFNQTSAQVQTILAPFLAVLTELDIPSTITYSDSTTYYDHYNMYMGPLPYGHLQVEAYQFSSRLIPRKVLETNNDAFQKALRNITENGVIAVSVALNVTRQASSPNAVLPAWRDAAIHMQMTLPWNNTPSAWPQMIADEYRLTNELVPQIEQVTPGSGVYMNEGDFRTVDWQKEWYGGNYNKLLGIKKQWDPEGLLYGLKTVGSEAWTVGNDGRMCRA</sequence>
<comment type="similarity">
    <text evidence="1">Belongs to the oxygen-dependent FAD-linked oxidoreductase family.</text>
</comment>
<dbReference type="PANTHER" id="PTHR13878:SF91">
    <property type="entry name" value="FAD BINDING DOMAIN PROTEIN (AFU_ORTHOLOGUE AFUA_6G12070)-RELATED"/>
    <property type="match status" value="1"/>
</dbReference>
<dbReference type="InterPro" id="IPR016169">
    <property type="entry name" value="FAD-bd_PCMH_sub2"/>
</dbReference>
<dbReference type="PROSITE" id="PS51387">
    <property type="entry name" value="FAD_PCMH"/>
    <property type="match status" value="1"/>
</dbReference>
<feature type="signal peptide" evidence="3">
    <location>
        <begin position="1"/>
        <end position="15"/>
    </location>
</feature>
<keyword evidence="6" id="KW-1185">Reference proteome</keyword>
<name>A0A9P6KNU7_9PLEO</name>
<evidence type="ECO:0000313" key="5">
    <source>
        <dbReference type="EMBL" id="KAF9732924.1"/>
    </source>
</evidence>
<dbReference type="OrthoDB" id="9983560at2759"/>
<dbReference type="GO" id="GO:0071949">
    <property type="term" value="F:FAD binding"/>
    <property type="evidence" value="ECO:0007669"/>
    <property type="project" value="InterPro"/>
</dbReference>
<evidence type="ECO:0000256" key="1">
    <source>
        <dbReference type="ARBA" id="ARBA00005466"/>
    </source>
</evidence>
<dbReference type="Pfam" id="PF01565">
    <property type="entry name" value="FAD_binding_4"/>
    <property type="match status" value="1"/>
</dbReference>
<dbReference type="InterPro" id="IPR006094">
    <property type="entry name" value="Oxid_FAD_bind_N"/>
</dbReference>
<gene>
    <name evidence="5" type="ORF">PMIN01_08606</name>
</gene>
<dbReference type="InterPro" id="IPR036318">
    <property type="entry name" value="FAD-bd_PCMH-like_sf"/>
</dbReference>